<evidence type="ECO:0000256" key="3">
    <source>
        <dbReference type="ARBA" id="ARBA00022989"/>
    </source>
</evidence>
<evidence type="ECO:0000256" key="2">
    <source>
        <dbReference type="ARBA" id="ARBA00022692"/>
    </source>
</evidence>
<evidence type="ECO:0000313" key="6">
    <source>
        <dbReference type="EMBL" id="SPQ22669.1"/>
    </source>
</evidence>
<reference evidence="6 7" key="1">
    <citation type="submission" date="2018-04" db="EMBL/GenBank/DDBJ databases">
        <authorList>
            <person name="Huttner S."/>
            <person name="Dainat J."/>
        </authorList>
    </citation>
    <scope>NUCLEOTIDE SEQUENCE [LARGE SCALE GENOMIC DNA]</scope>
</reference>
<gene>
    <name evidence="6" type="ORF">TT172_LOCUS5088</name>
</gene>
<evidence type="ECO:0000313" key="7">
    <source>
        <dbReference type="Proteomes" id="UP000289323"/>
    </source>
</evidence>
<feature type="transmembrane region" description="Helical" evidence="5">
    <location>
        <begin position="328"/>
        <end position="352"/>
    </location>
</feature>
<dbReference type="AlphaFoldDB" id="A0A3S4BKL7"/>
<name>A0A3S4BKL7_9PEZI</name>
<evidence type="ECO:0000256" key="1">
    <source>
        <dbReference type="ARBA" id="ARBA00004141"/>
    </source>
</evidence>
<dbReference type="InterPro" id="IPR045863">
    <property type="entry name" value="CorA_TM1_TM2"/>
</dbReference>
<dbReference type="SUPFAM" id="SSF144083">
    <property type="entry name" value="Magnesium transport protein CorA, transmembrane region"/>
    <property type="match status" value="1"/>
</dbReference>
<keyword evidence="3 5" id="KW-1133">Transmembrane helix</keyword>
<protein>
    <submittedName>
        <fullName evidence="6">Be30003a-b313-4f82-aefc-60f332a0f269</fullName>
    </submittedName>
</protein>
<sequence length="407" mass="45773">MDWPLNDPEFFEEDLENVFIYQARRSKAIYRFEGDNDITERWLETDEDVSNWLDEVDARKSSPGLAVILGTRDEPPNKQHNPANLEYLPFTRASFERIITAFPLHGETTRIINRSDMAFFTDINLLSSPVKALCLSASDELAHPLLLPGIVAELELERHVSLVQDRVFQLLQLVLALSRGPVVRVRSASGSGPESSAARAGSKEEISVDMWIDVCVLRTALLSWMGELEKIQLACCGLSGGGTILDGAGEGGERGLGEEAMDVGRRIRKRLGEIRAEYEGKVRECSMVIDGMALSAQLSWNQIGYRDSQTNLEIARDTRQDSNQMRSIAFLTMFFLPATFIASLFSMSFFNWNAHDGERVVSPYLWIYPVLAIAITAVVVGCWFCFMRRRRALSDVDDNEHNEKLLV</sequence>
<keyword evidence="2 5" id="KW-0812">Transmembrane</keyword>
<accession>A0A3S4BKL7</accession>
<proteinExistence type="predicted"/>
<keyword evidence="4 5" id="KW-0472">Membrane</keyword>
<dbReference type="GO" id="GO:0016020">
    <property type="term" value="C:membrane"/>
    <property type="evidence" value="ECO:0007669"/>
    <property type="project" value="UniProtKB-SubCell"/>
</dbReference>
<evidence type="ECO:0000256" key="4">
    <source>
        <dbReference type="ARBA" id="ARBA00023136"/>
    </source>
</evidence>
<dbReference type="EMBL" id="OUUZ01000009">
    <property type="protein sequence ID" value="SPQ22669.1"/>
    <property type="molecule type" value="Genomic_DNA"/>
</dbReference>
<evidence type="ECO:0000256" key="5">
    <source>
        <dbReference type="SAM" id="Phobius"/>
    </source>
</evidence>
<comment type="subcellular location">
    <subcellularLocation>
        <location evidence="1">Membrane</location>
        <topology evidence="1">Multi-pass membrane protein</topology>
    </subcellularLocation>
</comment>
<organism evidence="6 7">
    <name type="scientific">Thermothielavioides terrestris</name>
    <dbReference type="NCBI Taxonomy" id="2587410"/>
    <lineage>
        <taxon>Eukaryota</taxon>
        <taxon>Fungi</taxon>
        <taxon>Dikarya</taxon>
        <taxon>Ascomycota</taxon>
        <taxon>Pezizomycotina</taxon>
        <taxon>Sordariomycetes</taxon>
        <taxon>Sordariomycetidae</taxon>
        <taxon>Sordariales</taxon>
        <taxon>Chaetomiaceae</taxon>
        <taxon>Thermothielavioides</taxon>
    </lineage>
</organism>
<dbReference type="Proteomes" id="UP000289323">
    <property type="component" value="Unassembled WGS sequence"/>
</dbReference>
<feature type="transmembrane region" description="Helical" evidence="5">
    <location>
        <begin position="364"/>
        <end position="386"/>
    </location>
</feature>
<dbReference type="Gene3D" id="1.20.58.340">
    <property type="entry name" value="Magnesium transport protein CorA, transmembrane region"/>
    <property type="match status" value="1"/>
</dbReference>